<dbReference type="GO" id="GO:0016114">
    <property type="term" value="P:terpenoid biosynthetic process"/>
    <property type="evidence" value="ECO:0007669"/>
    <property type="project" value="UniProtKB-UniRule"/>
</dbReference>
<accession>A0A1N6ECY6</accession>
<evidence type="ECO:0000256" key="3">
    <source>
        <dbReference type="ARBA" id="ARBA00017473"/>
    </source>
</evidence>
<feature type="domain" description="GHMP kinase C-terminal" evidence="11">
    <location>
        <begin position="201"/>
        <end position="252"/>
    </location>
</feature>
<dbReference type="EMBL" id="FSRA01000001">
    <property type="protein sequence ID" value="SIN80747.1"/>
    <property type="molecule type" value="Genomic_DNA"/>
</dbReference>
<dbReference type="OrthoDB" id="9809438at2"/>
<comment type="function">
    <text evidence="9">Catalyzes the phosphorylation of the position 2 hydroxy group of 4-diphosphocytidyl-2C-methyl-D-erythritol.</text>
</comment>
<reference evidence="12 13" key="1">
    <citation type="submission" date="2016-11" db="EMBL/GenBank/DDBJ databases">
        <authorList>
            <person name="Jaros S."/>
            <person name="Januszkiewicz K."/>
            <person name="Wedrychowicz H."/>
        </authorList>
    </citation>
    <scope>NUCLEOTIDE SEQUENCE [LARGE SCALE GENOMIC DNA]</scope>
    <source>
        <strain evidence="12 13">DSM 24787</strain>
    </source>
</reference>
<evidence type="ECO:0000313" key="12">
    <source>
        <dbReference type="EMBL" id="SIN80747.1"/>
    </source>
</evidence>
<keyword evidence="9" id="KW-0414">Isoprene biosynthesis</keyword>
<dbReference type="GO" id="GO:0019288">
    <property type="term" value="P:isopentenyl diphosphate biosynthetic process, methylerythritol 4-phosphate pathway"/>
    <property type="evidence" value="ECO:0007669"/>
    <property type="project" value="UniProtKB-UniRule"/>
</dbReference>
<organism evidence="12 13">
    <name type="scientific">Chitinophaga niabensis</name>
    <dbReference type="NCBI Taxonomy" id="536979"/>
    <lineage>
        <taxon>Bacteria</taxon>
        <taxon>Pseudomonadati</taxon>
        <taxon>Bacteroidota</taxon>
        <taxon>Chitinophagia</taxon>
        <taxon>Chitinophagales</taxon>
        <taxon>Chitinophagaceae</taxon>
        <taxon>Chitinophaga</taxon>
    </lineage>
</organism>
<comment type="similarity">
    <text evidence="1 9">Belongs to the GHMP kinase family. IspE subfamily.</text>
</comment>
<dbReference type="Gene3D" id="3.30.230.10">
    <property type="match status" value="1"/>
</dbReference>
<dbReference type="Proteomes" id="UP000185003">
    <property type="component" value="Unassembled WGS sequence"/>
</dbReference>
<evidence type="ECO:0000313" key="13">
    <source>
        <dbReference type="Proteomes" id="UP000185003"/>
    </source>
</evidence>
<evidence type="ECO:0000256" key="7">
    <source>
        <dbReference type="ARBA" id="ARBA00022840"/>
    </source>
</evidence>
<feature type="domain" description="GHMP kinase N-terminal" evidence="10">
    <location>
        <begin position="63"/>
        <end position="138"/>
    </location>
</feature>
<dbReference type="NCBIfam" id="TIGR00154">
    <property type="entry name" value="ispE"/>
    <property type="match status" value="1"/>
</dbReference>
<keyword evidence="7 9" id="KW-0067">ATP-binding</keyword>
<dbReference type="PIRSF" id="PIRSF010376">
    <property type="entry name" value="IspE"/>
    <property type="match status" value="1"/>
</dbReference>
<name>A0A1N6ECY6_9BACT</name>
<evidence type="ECO:0000259" key="11">
    <source>
        <dbReference type="Pfam" id="PF08544"/>
    </source>
</evidence>
<dbReference type="Pfam" id="PF08544">
    <property type="entry name" value="GHMP_kinases_C"/>
    <property type="match status" value="1"/>
</dbReference>
<evidence type="ECO:0000256" key="4">
    <source>
        <dbReference type="ARBA" id="ARBA00022679"/>
    </source>
</evidence>
<dbReference type="InterPro" id="IPR006204">
    <property type="entry name" value="GHMP_kinase_N_dom"/>
</dbReference>
<dbReference type="AlphaFoldDB" id="A0A1N6ECY6"/>
<gene>
    <name evidence="9" type="primary">ispE</name>
    <name evidence="12" type="ORF">SAMN04488055_1484</name>
</gene>
<evidence type="ECO:0000256" key="2">
    <source>
        <dbReference type="ARBA" id="ARBA00012052"/>
    </source>
</evidence>
<dbReference type="InterPro" id="IPR014721">
    <property type="entry name" value="Ribsml_uS5_D2-typ_fold_subgr"/>
</dbReference>
<evidence type="ECO:0000256" key="9">
    <source>
        <dbReference type="HAMAP-Rule" id="MF_00061"/>
    </source>
</evidence>
<dbReference type="InterPro" id="IPR004424">
    <property type="entry name" value="IspE"/>
</dbReference>
<dbReference type="InterPro" id="IPR013750">
    <property type="entry name" value="GHMP_kinase_C_dom"/>
</dbReference>
<dbReference type="PANTHER" id="PTHR43527">
    <property type="entry name" value="4-DIPHOSPHOCYTIDYL-2-C-METHYL-D-ERYTHRITOL KINASE, CHLOROPLASTIC"/>
    <property type="match status" value="1"/>
</dbReference>
<dbReference type="SUPFAM" id="SSF54211">
    <property type="entry name" value="Ribosomal protein S5 domain 2-like"/>
    <property type="match status" value="1"/>
</dbReference>
<protein>
    <recommendedName>
        <fullName evidence="3 9">4-diphosphocytidyl-2-C-methyl-D-erythritol kinase</fullName>
        <shortName evidence="9">CMK</shortName>
        <ecNumber evidence="2 9">2.7.1.148</ecNumber>
    </recommendedName>
    <alternativeName>
        <fullName evidence="8 9">4-(cytidine-5'-diphospho)-2-C-methyl-D-erythritol kinase</fullName>
    </alternativeName>
</protein>
<dbReference type="InterPro" id="IPR036554">
    <property type="entry name" value="GHMP_kinase_C_sf"/>
</dbReference>
<dbReference type="GO" id="GO:0005524">
    <property type="term" value="F:ATP binding"/>
    <property type="evidence" value="ECO:0007669"/>
    <property type="project" value="UniProtKB-UniRule"/>
</dbReference>
<evidence type="ECO:0000259" key="10">
    <source>
        <dbReference type="Pfam" id="PF00288"/>
    </source>
</evidence>
<evidence type="ECO:0000256" key="6">
    <source>
        <dbReference type="ARBA" id="ARBA00022777"/>
    </source>
</evidence>
<comment type="pathway">
    <text evidence="9">Isoprenoid biosynthesis; isopentenyl diphosphate biosynthesis via DXP pathway; isopentenyl diphosphate from 1-deoxy-D-xylulose 5-phosphate: step 3/6.</text>
</comment>
<keyword evidence="6 9" id="KW-0418">Kinase</keyword>
<feature type="binding site" evidence="9">
    <location>
        <begin position="91"/>
        <end position="101"/>
    </location>
    <ligand>
        <name>ATP</name>
        <dbReference type="ChEBI" id="CHEBI:30616"/>
    </ligand>
</feature>
<dbReference type="UniPathway" id="UPA00056">
    <property type="reaction ID" value="UER00094"/>
</dbReference>
<dbReference type="InterPro" id="IPR020568">
    <property type="entry name" value="Ribosomal_Su5_D2-typ_SF"/>
</dbReference>
<dbReference type="STRING" id="536979.SAMN04488055_1484"/>
<feature type="active site" evidence="9">
    <location>
        <position position="8"/>
    </location>
</feature>
<dbReference type="PANTHER" id="PTHR43527:SF2">
    <property type="entry name" value="4-DIPHOSPHOCYTIDYL-2-C-METHYL-D-ERYTHRITOL KINASE, CHLOROPLASTIC"/>
    <property type="match status" value="1"/>
</dbReference>
<dbReference type="Gene3D" id="3.30.70.890">
    <property type="entry name" value="GHMP kinase, C-terminal domain"/>
    <property type="match status" value="1"/>
</dbReference>
<comment type="catalytic activity">
    <reaction evidence="9">
        <text>4-CDP-2-C-methyl-D-erythritol + ATP = 4-CDP-2-C-methyl-D-erythritol 2-phosphate + ADP + H(+)</text>
        <dbReference type="Rhea" id="RHEA:18437"/>
        <dbReference type="ChEBI" id="CHEBI:15378"/>
        <dbReference type="ChEBI" id="CHEBI:30616"/>
        <dbReference type="ChEBI" id="CHEBI:57823"/>
        <dbReference type="ChEBI" id="CHEBI:57919"/>
        <dbReference type="ChEBI" id="CHEBI:456216"/>
        <dbReference type="EC" id="2.7.1.148"/>
    </reaction>
</comment>
<sequence length="269" mass="29529">MILFPNCKINLGLHILQKRADGFHDLETVFYPLLLQDALEIITAEENIFSSSGLDIPGDTEDNLCKKAWHLLKADFPQLPAIHMHLHKQIPIGAGLGGGSADGAFTLRLLNSKYNLDLSLEKLEAYAAILGSDCPFFIRNTACFASGRGELMEPLDLDLTAYSFLLVHPGIHVNTGWAFGQIIPGRPAVPLKDIDWQDVSSWKHRLTNDFEAPVFAAYPAIGGIKEKMYKNGAIYAAMSGSGSAVIGIFPKNKLPETGWETGCRVFEMI</sequence>
<dbReference type="EC" id="2.7.1.148" evidence="2 9"/>
<keyword evidence="5 9" id="KW-0547">Nucleotide-binding</keyword>
<evidence type="ECO:0000256" key="8">
    <source>
        <dbReference type="ARBA" id="ARBA00032554"/>
    </source>
</evidence>
<proteinExistence type="inferred from homology"/>
<dbReference type="GO" id="GO:0050515">
    <property type="term" value="F:4-(cytidine 5'-diphospho)-2-C-methyl-D-erythritol kinase activity"/>
    <property type="evidence" value="ECO:0007669"/>
    <property type="project" value="UniProtKB-UniRule"/>
</dbReference>
<dbReference type="Pfam" id="PF00288">
    <property type="entry name" value="GHMP_kinases_N"/>
    <property type="match status" value="1"/>
</dbReference>
<dbReference type="RefSeq" id="WP_074238625.1">
    <property type="nucleotide sequence ID" value="NZ_FSRA01000001.1"/>
</dbReference>
<keyword evidence="13" id="KW-1185">Reference proteome</keyword>
<dbReference type="HAMAP" id="MF_00061">
    <property type="entry name" value="IspE"/>
    <property type="match status" value="1"/>
</dbReference>
<dbReference type="SUPFAM" id="SSF55060">
    <property type="entry name" value="GHMP Kinase, C-terminal domain"/>
    <property type="match status" value="1"/>
</dbReference>
<evidence type="ECO:0000256" key="1">
    <source>
        <dbReference type="ARBA" id="ARBA00009684"/>
    </source>
</evidence>
<keyword evidence="4 9" id="KW-0808">Transferase</keyword>
<feature type="active site" evidence="9">
    <location>
        <position position="133"/>
    </location>
</feature>
<evidence type="ECO:0000256" key="5">
    <source>
        <dbReference type="ARBA" id="ARBA00022741"/>
    </source>
</evidence>